<dbReference type="OrthoDB" id="9810906at2"/>
<dbReference type="Pfam" id="PF09587">
    <property type="entry name" value="PGA_cap"/>
    <property type="match status" value="1"/>
</dbReference>
<evidence type="ECO:0000259" key="3">
    <source>
        <dbReference type="SMART" id="SM00854"/>
    </source>
</evidence>
<dbReference type="Gene3D" id="3.60.21.10">
    <property type="match status" value="1"/>
</dbReference>
<feature type="chain" id="PRO_5038645178" description="Capsule synthesis protein CapA domain-containing protein" evidence="2">
    <location>
        <begin position="18"/>
        <end position="292"/>
    </location>
</feature>
<dbReference type="AlphaFoldDB" id="A0A419SR71"/>
<accession>A0A419SR71</accession>
<dbReference type="PANTHER" id="PTHR33393:SF13">
    <property type="entry name" value="PGA BIOSYNTHESIS PROTEIN CAPA"/>
    <property type="match status" value="1"/>
</dbReference>
<gene>
    <name evidence="4" type="ORF">BEP19_00235</name>
</gene>
<comment type="similarity">
    <text evidence="1">Belongs to the CapA family.</text>
</comment>
<comment type="caution">
    <text evidence="4">The sequence shown here is derived from an EMBL/GenBank/DDBJ whole genome shotgun (WGS) entry which is preliminary data.</text>
</comment>
<dbReference type="PROSITE" id="PS51257">
    <property type="entry name" value="PROKAR_LIPOPROTEIN"/>
    <property type="match status" value="1"/>
</dbReference>
<evidence type="ECO:0000256" key="2">
    <source>
        <dbReference type="SAM" id="SignalP"/>
    </source>
</evidence>
<dbReference type="InterPro" id="IPR052169">
    <property type="entry name" value="CW_Biosynth-Accessory"/>
</dbReference>
<dbReference type="Proteomes" id="UP000284219">
    <property type="component" value="Unassembled WGS sequence"/>
</dbReference>
<proteinExistence type="inferred from homology"/>
<dbReference type="InterPro" id="IPR029052">
    <property type="entry name" value="Metallo-depent_PP-like"/>
</dbReference>
<keyword evidence="2" id="KW-0732">Signal</keyword>
<dbReference type="InterPro" id="IPR019079">
    <property type="entry name" value="Capsule_synth_CapA"/>
</dbReference>
<dbReference type="SMART" id="SM00854">
    <property type="entry name" value="PGA_cap"/>
    <property type="match status" value="1"/>
</dbReference>
<feature type="domain" description="Capsule synthesis protein CapA" evidence="3">
    <location>
        <begin position="60"/>
        <end position="264"/>
    </location>
</feature>
<dbReference type="EMBL" id="MCHY01000001">
    <property type="protein sequence ID" value="RKD27038.1"/>
    <property type="molecule type" value="Genomic_DNA"/>
</dbReference>
<keyword evidence="5" id="KW-1185">Reference proteome</keyword>
<feature type="signal peptide" evidence="2">
    <location>
        <begin position="1"/>
        <end position="17"/>
    </location>
</feature>
<evidence type="ECO:0000256" key="1">
    <source>
        <dbReference type="ARBA" id="ARBA00005662"/>
    </source>
</evidence>
<dbReference type="SUPFAM" id="SSF56300">
    <property type="entry name" value="Metallo-dependent phosphatases"/>
    <property type="match status" value="1"/>
</dbReference>
<sequence length="292" mass="32639">MFQVIRFMFLYSFFLVACQPQISINENDSTPVHSGDIGPTKEPRFSLLEPDPLANEPAIRLSFAGDTMMAGRVADVVEERGADFPFQDATPIFKESDLVMLNLKTTISNRGASQQKQYTFRSHPQLAAALKKAGVDLVSIANNHALDYGQPAFLDTLQYLREADVSYVGGGVDKDEAYASKTFTAKGKTVQFFGFSRVFPLADWHAGVKHPGMASAYDPTVVYNHVEEARQSGILQIKLQGEEIIPEFIPMMIELGTVRLANEQQTEVIMDRLQRLSIEGLWNRERIFEPAE</sequence>
<dbReference type="RefSeq" id="WP_120187859.1">
    <property type="nucleotide sequence ID" value="NZ_MCHY01000001.1"/>
</dbReference>
<name>A0A419SR71_9BACL</name>
<organism evidence="4 5">
    <name type="scientific">Ammoniphilus oxalaticus</name>
    <dbReference type="NCBI Taxonomy" id="66863"/>
    <lineage>
        <taxon>Bacteria</taxon>
        <taxon>Bacillati</taxon>
        <taxon>Bacillota</taxon>
        <taxon>Bacilli</taxon>
        <taxon>Bacillales</taxon>
        <taxon>Paenibacillaceae</taxon>
        <taxon>Aneurinibacillus group</taxon>
        <taxon>Ammoniphilus</taxon>
    </lineage>
</organism>
<evidence type="ECO:0000313" key="4">
    <source>
        <dbReference type="EMBL" id="RKD27038.1"/>
    </source>
</evidence>
<reference evidence="4 5" key="1">
    <citation type="submission" date="2016-08" db="EMBL/GenBank/DDBJ databases">
        <title>Novel Firmicute Genomes.</title>
        <authorList>
            <person name="Poppleton D.I."/>
            <person name="Gribaldo S."/>
        </authorList>
    </citation>
    <scope>NUCLEOTIDE SEQUENCE [LARGE SCALE GENOMIC DNA]</scope>
    <source>
        <strain evidence="4 5">RAOx-1</strain>
    </source>
</reference>
<protein>
    <recommendedName>
        <fullName evidence="3">Capsule synthesis protein CapA domain-containing protein</fullName>
    </recommendedName>
</protein>
<dbReference type="PANTHER" id="PTHR33393">
    <property type="entry name" value="POLYGLUTAMINE SYNTHESIS ACCESSORY PROTEIN RV0574C-RELATED"/>
    <property type="match status" value="1"/>
</dbReference>
<evidence type="ECO:0000313" key="5">
    <source>
        <dbReference type="Proteomes" id="UP000284219"/>
    </source>
</evidence>